<keyword evidence="3" id="KW-1185">Reference proteome</keyword>
<gene>
    <name evidence="2" type="ORF">ACFO5U_11840</name>
</gene>
<protein>
    <recommendedName>
        <fullName evidence="4">DUF3221 domain-containing protein</fullName>
    </recommendedName>
</protein>
<evidence type="ECO:0008006" key="4">
    <source>
        <dbReference type="Google" id="ProtNLM"/>
    </source>
</evidence>
<name>A0ABV9MCL6_9BACL</name>
<evidence type="ECO:0000313" key="2">
    <source>
        <dbReference type="EMBL" id="MFC4713562.1"/>
    </source>
</evidence>
<reference evidence="3" key="1">
    <citation type="journal article" date="2019" name="Int. J. Syst. Evol. Microbiol.">
        <title>The Global Catalogue of Microorganisms (GCM) 10K type strain sequencing project: providing services to taxonomists for standard genome sequencing and annotation.</title>
        <authorList>
            <consortium name="The Broad Institute Genomics Platform"/>
            <consortium name="The Broad Institute Genome Sequencing Center for Infectious Disease"/>
            <person name="Wu L."/>
            <person name="Ma J."/>
        </authorList>
    </citation>
    <scope>NUCLEOTIDE SEQUENCE [LARGE SCALE GENOMIC DNA]</scope>
    <source>
        <strain evidence="3">CGMCC 1.12151</strain>
    </source>
</reference>
<evidence type="ECO:0000313" key="3">
    <source>
        <dbReference type="Proteomes" id="UP001595932"/>
    </source>
</evidence>
<sequence>MKKKLILLMMVLLLISACAPSYNLEGKIGGSQQSFEEVYGPNQQEDETGLSAIYGYVSETEISAIFFEDHALFITSPLDDMVIAEALEYAEQFLPGDAVLVEEEGDRSGNSDQVYVYDSELLGEALEPVGEEDSNANKQRFSVRFEASEESNYNAVKLQADGLEFIPD</sequence>
<comment type="caution">
    <text evidence="2">The sequence shown here is derived from an EMBL/GenBank/DDBJ whole genome shotgun (WGS) entry which is preliminary data.</text>
</comment>
<dbReference type="Proteomes" id="UP001595932">
    <property type="component" value="Unassembled WGS sequence"/>
</dbReference>
<dbReference type="RefSeq" id="WP_377279268.1">
    <property type="nucleotide sequence ID" value="NZ_JBHSGL010000005.1"/>
</dbReference>
<organism evidence="2 3">
    <name type="scientific">Planococcus dechangensis</name>
    <dbReference type="NCBI Taxonomy" id="1176255"/>
    <lineage>
        <taxon>Bacteria</taxon>
        <taxon>Bacillati</taxon>
        <taxon>Bacillota</taxon>
        <taxon>Bacilli</taxon>
        <taxon>Bacillales</taxon>
        <taxon>Caryophanaceae</taxon>
        <taxon>Planococcus</taxon>
    </lineage>
</organism>
<keyword evidence="1" id="KW-0732">Signal</keyword>
<evidence type="ECO:0000256" key="1">
    <source>
        <dbReference type="SAM" id="SignalP"/>
    </source>
</evidence>
<proteinExistence type="predicted"/>
<feature type="signal peptide" evidence="1">
    <location>
        <begin position="1"/>
        <end position="19"/>
    </location>
</feature>
<feature type="chain" id="PRO_5046242020" description="DUF3221 domain-containing protein" evidence="1">
    <location>
        <begin position="20"/>
        <end position="168"/>
    </location>
</feature>
<dbReference type="EMBL" id="JBHSGL010000005">
    <property type="protein sequence ID" value="MFC4713562.1"/>
    <property type="molecule type" value="Genomic_DNA"/>
</dbReference>
<dbReference type="PROSITE" id="PS51257">
    <property type="entry name" value="PROKAR_LIPOPROTEIN"/>
    <property type="match status" value="1"/>
</dbReference>
<accession>A0ABV9MCL6</accession>